<name>A0AAV8WKA2_9CUCU</name>
<accession>A0AAV8WKA2</accession>
<organism evidence="2 3">
    <name type="scientific">Rhamnusium bicolor</name>
    <dbReference type="NCBI Taxonomy" id="1586634"/>
    <lineage>
        <taxon>Eukaryota</taxon>
        <taxon>Metazoa</taxon>
        <taxon>Ecdysozoa</taxon>
        <taxon>Arthropoda</taxon>
        <taxon>Hexapoda</taxon>
        <taxon>Insecta</taxon>
        <taxon>Pterygota</taxon>
        <taxon>Neoptera</taxon>
        <taxon>Endopterygota</taxon>
        <taxon>Coleoptera</taxon>
        <taxon>Polyphaga</taxon>
        <taxon>Cucujiformia</taxon>
        <taxon>Chrysomeloidea</taxon>
        <taxon>Cerambycidae</taxon>
        <taxon>Lepturinae</taxon>
        <taxon>Rhagiini</taxon>
        <taxon>Rhamnusium</taxon>
    </lineage>
</organism>
<dbReference type="EMBL" id="JANEYF010005748">
    <property type="protein sequence ID" value="KAJ8927002.1"/>
    <property type="molecule type" value="Genomic_DNA"/>
</dbReference>
<keyword evidence="3" id="KW-1185">Reference proteome</keyword>
<evidence type="ECO:0000256" key="1">
    <source>
        <dbReference type="SAM" id="MobiDB-lite"/>
    </source>
</evidence>
<evidence type="ECO:0000313" key="2">
    <source>
        <dbReference type="EMBL" id="KAJ8927002.1"/>
    </source>
</evidence>
<proteinExistence type="predicted"/>
<reference evidence="2" key="1">
    <citation type="journal article" date="2023" name="Insect Mol. Biol.">
        <title>Genome sequencing provides insights into the evolution of gene families encoding plant cell wall-degrading enzymes in longhorned beetles.</title>
        <authorList>
            <person name="Shin N.R."/>
            <person name="Okamura Y."/>
            <person name="Kirsch R."/>
            <person name="Pauchet Y."/>
        </authorList>
    </citation>
    <scope>NUCLEOTIDE SEQUENCE</scope>
    <source>
        <strain evidence="2">RBIC_L_NR</strain>
    </source>
</reference>
<sequence>MTSPITTPSSPQDHLINGNVASPPSTATSNVLIMRDMTPLDEPAPYPISFKEEPLKEEPHAF</sequence>
<protein>
    <submittedName>
        <fullName evidence="2">Uncharacterized protein</fullName>
    </submittedName>
</protein>
<comment type="caution">
    <text evidence="2">The sequence shown here is derived from an EMBL/GenBank/DDBJ whole genome shotgun (WGS) entry which is preliminary data.</text>
</comment>
<gene>
    <name evidence="2" type="ORF">NQ314_020565</name>
</gene>
<feature type="compositionally biased region" description="Polar residues" evidence="1">
    <location>
        <begin position="1"/>
        <end position="12"/>
    </location>
</feature>
<evidence type="ECO:0000313" key="3">
    <source>
        <dbReference type="Proteomes" id="UP001162156"/>
    </source>
</evidence>
<dbReference type="Proteomes" id="UP001162156">
    <property type="component" value="Unassembled WGS sequence"/>
</dbReference>
<feature type="compositionally biased region" description="Basic and acidic residues" evidence="1">
    <location>
        <begin position="50"/>
        <end position="62"/>
    </location>
</feature>
<dbReference type="AlphaFoldDB" id="A0AAV8WKA2"/>
<feature type="region of interest" description="Disordered" evidence="1">
    <location>
        <begin position="1"/>
        <end position="62"/>
    </location>
</feature>
<feature type="compositionally biased region" description="Polar residues" evidence="1">
    <location>
        <begin position="19"/>
        <end position="31"/>
    </location>
</feature>